<dbReference type="EMBL" id="CABDUW010001410">
    <property type="protein sequence ID" value="VTJ81274.1"/>
    <property type="molecule type" value="Genomic_DNA"/>
</dbReference>
<dbReference type="Gene3D" id="3.40.50.720">
    <property type="entry name" value="NAD(P)-binding Rossmann-like Domain"/>
    <property type="match status" value="1"/>
</dbReference>
<organism evidence="5 6">
    <name type="scientific">Marmota monax</name>
    <name type="common">Woodchuck</name>
    <dbReference type="NCBI Taxonomy" id="9995"/>
    <lineage>
        <taxon>Eukaryota</taxon>
        <taxon>Metazoa</taxon>
        <taxon>Chordata</taxon>
        <taxon>Craniata</taxon>
        <taxon>Vertebrata</taxon>
        <taxon>Euteleostomi</taxon>
        <taxon>Mammalia</taxon>
        <taxon>Eutheria</taxon>
        <taxon>Euarchontoglires</taxon>
        <taxon>Glires</taxon>
        <taxon>Rodentia</taxon>
        <taxon>Sciuromorpha</taxon>
        <taxon>Sciuridae</taxon>
        <taxon>Xerinae</taxon>
        <taxon>Marmotini</taxon>
        <taxon>Marmota</taxon>
    </lineage>
</organism>
<dbReference type="SUPFAM" id="SSF54637">
    <property type="entry name" value="Thioesterase/thiol ester dehydrase-isomerase"/>
    <property type="match status" value="1"/>
</dbReference>
<comment type="similarity">
    <text evidence="1">Belongs to the short-chain dehydrogenases/reductases (SDR) family.</text>
</comment>
<evidence type="ECO:0000256" key="1">
    <source>
        <dbReference type="ARBA" id="ARBA00006484"/>
    </source>
</evidence>
<evidence type="ECO:0000313" key="5">
    <source>
        <dbReference type="EMBL" id="VTJ81274.1"/>
    </source>
</evidence>
<reference evidence="5" key="1">
    <citation type="submission" date="2019-04" db="EMBL/GenBank/DDBJ databases">
        <authorList>
            <person name="Alioto T."/>
            <person name="Alioto T."/>
        </authorList>
    </citation>
    <scope>NUCLEOTIDE SEQUENCE [LARGE SCALE GENOMIC DNA]</scope>
</reference>
<evidence type="ECO:0000259" key="4">
    <source>
        <dbReference type="Pfam" id="PF22622"/>
    </source>
</evidence>
<gene>
    <name evidence="5" type="ORF">MONAX_5E002888</name>
</gene>
<dbReference type="SUPFAM" id="SSF51735">
    <property type="entry name" value="NAD(P)-binding Rossmann-fold domains"/>
    <property type="match status" value="1"/>
</dbReference>
<dbReference type="Proteomes" id="UP000335636">
    <property type="component" value="Unassembled WGS sequence"/>
</dbReference>
<dbReference type="PROSITE" id="PS00061">
    <property type="entry name" value="ADH_SHORT"/>
    <property type="match status" value="1"/>
</dbReference>
<dbReference type="InterPro" id="IPR002347">
    <property type="entry name" value="SDR_fam"/>
</dbReference>
<dbReference type="GO" id="GO:0016829">
    <property type="term" value="F:lyase activity"/>
    <property type="evidence" value="ECO:0007669"/>
    <property type="project" value="UniProtKB-KW"/>
</dbReference>
<dbReference type="InterPro" id="IPR051687">
    <property type="entry name" value="Peroxisomal_Beta-Oxidation"/>
</dbReference>
<name>A0A5E4CHA4_MARMO</name>
<keyword evidence="3" id="KW-0456">Lyase</keyword>
<dbReference type="FunFam" id="1.10.287.4290:FF:000001">
    <property type="entry name" value="Peroxisomal multifunctional enzyme type 2"/>
    <property type="match status" value="1"/>
</dbReference>
<dbReference type="PANTHER" id="PTHR45024">
    <property type="entry name" value="DEHYDROGENASES, SHORT CHAIN"/>
    <property type="match status" value="1"/>
</dbReference>
<proteinExistence type="inferred from homology"/>
<keyword evidence="2" id="KW-0560">Oxidoreductase</keyword>
<evidence type="ECO:0000256" key="3">
    <source>
        <dbReference type="ARBA" id="ARBA00023239"/>
    </source>
</evidence>
<evidence type="ECO:0000256" key="2">
    <source>
        <dbReference type="ARBA" id="ARBA00023002"/>
    </source>
</evidence>
<dbReference type="AlphaFoldDB" id="A0A5E4CHA4"/>
<dbReference type="GO" id="GO:0016491">
    <property type="term" value="F:oxidoreductase activity"/>
    <property type="evidence" value="ECO:0007669"/>
    <property type="project" value="UniProtKB-KW"/>
</dbReference>
<feature type="non-terminal residue" evidence="5">
    <location>
        <position position="313"/>
    </location>
</feature>
<sequence>MTSSASGIYGNFGQANYSAAKLGILSLANTLAIEGRKNNIHCNTIAPNAGSRMTQTVMPEDLFEALKPEYVAPLILWLCHESCEENGGLFEVGAGWIGKLRWERTLGAIARQKNQPMTPEAVKANWEKICDFDNASKPQNIQESVAGMIEVLHKIDAEGGVSINHTSHATSTATSGFAGAIGYKLPSFSSAYTEMETIMYALGVGASVKDPKDLKFVYEGSSDFSCLPTFGVIIAQKSMMGGGLAEIPGLSVNFAKVLHGEQYLEYIFGEGSSPLMECVLKIKQMKFKTRKLKCEAVVADVLDKGSGVVILMD</sequence>
<dbReference type="Gene3D" id="3.10.129.10">
    <property type="entry name" value="Hotdog Thioesterase"/>
    <property type="match status" value="1"/>
</dbReference>
<dbReference type="InterPro" id="IPR029069">
    <property type="entry name" value="HotDog_dom_sf"/>
</dbReference>
<dbReference type="Gene3D" id="1.10.287.4290">
    <property type="match status" value="1"/>
</dbReference>
<dbReference type="InterPro" id="IPR020904">
    <property type="entry name" value="Sc_DH/Rdtase_CS"/>
</dbReference>
<dbReference type="InterPro" id="IPR054357">
    <property type="entry name" value="MFE-2_N"/>
</dbReference>
<dbReference type="Pfam" id="PF00106">
    <property type="entry name" value="adh_short"/>
    <property type="match status" value="1"/>
</dbReference>
<dbReference type="PANTHER" id="PTHR45024:SF2">
    <property type="entry name" value="SCP2 DOMAIN-CONTAINING PROTEIN"/>
    <property type="match status" value="1"/>
</dbReference>
<accession>A0A5E4CHA4</accession>
<keyword evidence="6" id="KW-1185">Reference proteome</keyword>
<comment type="caution">
    <text evidence="5">The sequence shown here is derived from an EMBL/GenBank/DDBJ whole genome shotgun (WGS) entry which is preliminary data.</text>
</comment>
<protein>
    <recommendedName>
        <fullName evidence="4">Peroxisomal multifunctional enzyme type 2-like N-terminal domain-containing protein</fullName>
    </recommendedName>
</protein>
<evidence type="ECO:0000313" key="6">
    <source>
        <dbReference type="Proteomes" id="UP000335636"/>
    </source>
</evidence>
<dbReference type="Pfam" id="PF22622">
    <property type="entry name" value="MFE-2_hydrat-2_N"/>
    <property type="match status" value="1"/>
</dbReference>
<feature type="domain" description="Peroxisomal multifunctional enzyme type 2-like N-terminal" evidence="4">
    <location>
        <begin position="191"/>
        <end position="265"/>
    </location>
</feature>
<dbReference type="InterPro" id="IPR036291">
    <property type="entry name" value="NAD(P)-bd_dom_sf"/>
</dbReference>